<gene>
    <name evidence="2" type="ORF">JI746_10225</name>
</gene>
<feature type="signal peptide" evidence="1">
    <location>
        <begin position="1"/>
        <end position="31"/>
    </location>
</feature>
<dbReference type="PROSITE" id="PS51257">
    <property type="entry name" value="PROKAR_LIPOPROTEIN"/>
    <property type="match status" value="1"/>
</dbReference>
<protein>
    <recommendedName>
        <fullName evidence="4">DUF4156 domain-containing protein</fullName>
    </recommendedName>
</protein>
<accession>A0ABS1JMM5</accession>
<proteinExistence type="predicted"/>
<reference evidence="2 3" key="1">
    <citation type="journal article" date="2017" name="Int. J. Syst. Evol. Microbiol.">
        <title>Ramlibacter alkalitolerans sp. nov., alkali-tolerant bacterium isolated from soil of ginseng.</title>
        <authorList>
            <person name="Lee D.H."/>
            <person name="Cha C.J."/>
        </authorList>
    </citation>
    <scope>NUCLEOTIDE SEQUENCE [LARGE SCALE GENOMIC DNA]</scope>
    <source>
        <strain evidence="2 3">KACC 19305</strain>
    </source>
</reference>
<feature type="chain" id="PRO_5047131881" description="DUF4156 domain-containing protein" evidence="1">
    <location>
        <begin position="32"/>
        <end position="141"/>
    </location>
</feature>
<evidence type="ECO:0000313" key="3">
    <source>
        <dbReference type="Proteomes" id="UP000622707"/>
    </source>
</evidence>
<dbReference type="Proteomes" id="UP000622707">
    <property type="component" value="Unassembled WGS sequence"/>
</dbReference>
<evidence type="ECO:0000313" key="2">
    <source>
        <dbReference type="EMBL" id="MBL0425482.1"/>
    </source>
</evidence>
<organism evidence="2 3">
    <name type="scientific">Ramlibacter alkalitolerans</name>
    <dbReference type="NCBI Taxonomy" id="2039631"/>
    <lineage>
        <taxon>Bacteria</taxon>
        <taxon>Pseudomonadati</taxon>
        <taxon>Pseudomonadota</taxon>
        <taxon>Betaproteobacteria</taxon>
        <taxon>Burkholderiales</taxon>
        <taxon>Comamonadaceae</taxon>
        <taxon>Ramlibacter</taxon>
    </lineage>
</organism>
<comment type="caution">
    <text evidence="2">The sequence shown here is derived from an EMBL/GenBank/DDBJ whole genome shotgun (WGS) entry which is preliminary data.</text>
</comment>
<keyword evidence="1" id="KW-0732">Signal</keyword>
<name>A0ABS1JMM5_9BURK</name>
<evidence type="ECO:0008006" key="4">
    <source>
        <dbReference type="Google" id="ProtNLM"/>
    </source>
</evidence>
<dbReference type="EMBL" id="JAEQND010000005">
    <property type="protein sequence ID" value="MBL0425482.1"/>
    <property type="molecule type" value="Genomic_DNA"/>
</dbReference>
<dbReference type="RefSeq" id="WP_201689123.1">
    <property type="nucleotide sequence ID" value="NZ_JAEQND010000005.1"/>
</dbReference>
<evidence type="ECO:0000256" key="1">
    <source>
        <dbReference type="SAM" id="SignalP"/>
    </source>
</evidence>
<keyword evidence="3" id="KW-1185">Reference proteome</keyword>
<sequence length="141" mass="14698">MRSLSLRAARAPCMAAVLLAAACLPSPPSRAGEAAASFQLTLQVLPEAPGSCSASSGAAGPQLTCRPSVVAPVPAGAEPQRQAGALHLRSESPLRVAGEMVEVGAENHYAWLENSPVAWSERSSRRVVAGGREYVEMTFSW</sequence>